<organism evidence="10 11">
    <name type="scientific">Lottia gigantea</name>
    <name type="common">Giant owl limpet</name>
    <dbReference type="NCBI Taxonomy" id="225164"/>
    <lineage>
        <taxon>Eukaryota</taxon>
        <taxon>Metazoa</taxon>
        <taxon>Spiralia</taxon>
        <taxon>Lophotrochozoa</taxon>
        <taxon>Mollusca</taxon>
        <taxon>Gastropoda</taxon>
        <taxon>Patellogastropoda</taxon>
        <taxon>Lottioidea</taxon>
        <taxon>Lottiidae</taxon>
        <taxon>Lottia</taxon>
    </lineage>
</organism>
<dbReference type="GO" id="GO:0005509">
    <property type="term" value="F:calcium ion binding"/>
    <property type="evidence" value="ECO:0007669"/>
    <property type="project" value="UniProtKB-UniRule"/>
</dbReference>
<dbReference type="GO" id="GO:0007156">
    <property type="term" value="P:homophilic cell adhesion via plasma membrane adhesion molecules"/>
    <property type="evidence" value="ECO:0007669"/>
    <property type="project" value="InterPro"/>
</dbReference>
<dbReference type="InterPro" id="IPR020894">
    <property type="entry name" value="Cadherin_CS"/>
</dbReference>
<dbReference type="CDD" id="cd11304">
    <property type="entry name" value="Cadherin_repeat"/>
    <property type="match status" value="2"/>
</dbReference>
<dbReference type="EMBL" id="KB203771">
    <property type="protein sequence ID" value="ESO83189.1"/>
    <property type="molecule type" value="Genomic_DNA"/>
</dbReference>
<evidence type="ECO:0000256" key="3">
    <source>
        <dbReference type="ARBA" id="ARBA00022737"/>
    </source>
</evidence>
<dbReference type="SUPFAM" id="SSF49313">
    <property type="entry name" value="Cadherin-like"/>
    <property type="match status" value="3"/>
</dbReference>
<dbReference type="InterPro" id="IPR015919">
    <property type="entry name" value="Cadherin-like_sf"/>
</dbReference>
<dbReference type="KEGG" id="lgi:LOTGIDRAFT_236784"/>
<keyword evidence="11" id="KW-1185">Reference proteome</keyword>
<dbReference type="Proteomes" id="UP000030746">
    <property type="component" value="Unassembled WGS sequence"/>
</dbReference>
<dbReference type="PROSITE" id="PS00232">
    <property type="entry name" value="CADHERIN_1"/>
    <property type="match status" value="1"/>
</dbReference>
<dbReference type="SMART" id="SM00112">
    <property type="entry name" value="CA"/>
    <property type="match status" value="1"/>
</dbReference>
<evidence type="ECO:0000313" key="10">
    <source>
        <dbReference type="EMBL" id="ESO83189.1"/>
    </source>
</evidence>
<evidence type="ECO:0000313" key="11">
    <source>
        <dbReference type="Proteomes" id="UP000030746"/>
    </source>
</evidence>
<keyword evidence="4 7" id="KW-0106">Calcium</keyword>
<dbReference type="PROSITE" id="PS50268">
    <property type="entry name" value="CADHERIN_2"/>
    <property type="match status" value="1"/>
</dbReference>
<keyword evidence="5" id="KW-1133">Transmembrane helix</keyword>
<feature type="compositionally biased region" description="Pro residues" evidence="8">
    <location>
        <begin position="516"/>
        <end position="537"/>
    </location>
</feature>
<evidence type="ECO:0000256" key="1">
    <source>
        <dbReference type="ARBA" id="ARBA00004370"/>
    </source>
</evidence>
<evidence type="ECO:0000256" key="6">
    <source>
        <dbReference type="ARBA" id="ARBA00023136"/>
    </source>
</evidence>
<dbReference type="CTD" id="20250252"/>
<dbReference type="AlphaFoldDB" id="V4B435"/>
<dbReference type="HOGENOM" id="CLU_478411_0_0_1"/>
<dbReference type="OrthoDB" id="6157089at2759"/>
<dbReference type="PANTHER" id="PTHR24026:SF126">
    <property type="entry name" value="PROTOCADHERIN FAT 4"/>
    <property type="match status" value="1"/>
</dbReference>
<dbReference type="PANTHER" id="PTHR24026">
    <property type="entry name" value="FAT ATYPICAL CADHERIN-RELATED"/>
    <property type="match status" value="1"/>
</dbReference>
<dbReference type="InterPro" id="IPR002126">
    <property type="entry name" value="Cadherin-like_dom"/>
</dbReference>
<accession>V4B435</accession>
<gene>
    <name evidence="10" type="ORF">LOTGIDRAFT_236784</name>
</gene>
<keyword evidence="3" id="KW-0677">Repeat</keyword>
<dbReference type="GeneID" id="20250252"/>
<keyword evidence="6" id="KW-0472">Membrane</keyword>
<evidence type="ECO:0000256" key="8">
    <source>
        <dbReference type="SAM" id="MobiDB-lite"/>
    </source>
</evidence>
<keyword evidence="2" id="KW-0812">Transmembrane</keyword>
<comment type="subcellular location">
    <subcellularLocation>
        <location evidence="1">Membrane</location>
    </subcellularLocation>
</comment>
<dbReference type="RefSeq" id="XP_009066139.1">
    <property type="nucleotide sequence ID" value="XM_009067891.1"/>
</dbReference>
<dbReference type="GO" id="GO:0005886">
    <property type="term" value="C:plasma membrane"/>
    <property type="evidence" value="ECO:0007669"/>
    <property type="project" value="UniProtKB-SubCell"/>
</dbReference>
<dbReference type="Gene3D" id="2.60.40.60">
    <property type="entry name" value="Cadherins"/>
    <property type="match status" value="3"/>
</dbReference>
<dbReference type="OMA" id="LQATECQ"/>
<protein>
    <recommendedName>
        <fullName evidence="9">Cadherin domain-containing protein</fullName>
    </recommendedName>
</protein>
<evidence type="ECO:0000256" key="2">
    <source>
        <dbReference type="ARBA" id="ARBA00022692"/>
    </source>
</evidence>
<sequence>MGIEEIVVVRIHTITAGVNIPWSIKESEKSPQKICFTCTEPVSIVTITPTYCSACFDAWEDGSGNCVYYLPRTTILNYIRASSYKINVKCEDSGSPVTATVNLNVIPNFPPTFDEESGQIISLDTTLKAGSLVKTIAFTDADDTIYTFTLSESPNNGFFRITNTGEIRAIKDLNTFCEEETVEISLSDNHNAPVYFSIRYDPGSNVRPVLKDWNRIINYPENKLVVLYIDDKLADGNGSSCIVRSNPPGLSDLGGDLSMGYCPNGVNARSRVTITNPSKYNFETDPPINLTLQYANGNCPSNTRWLAINWLDVPERPTLEVTKPEYNANEGFVKVKPNYVITDEDLNEKHTFRFTGSVNNNFDIDANTGKIFTKTYLAATSEVDIYTFNVKVADKDGLECLFAVTITIRVADVNDHAPVLGTVPERYQATECNGPQKFLTVTATDDDFGINKKFKFVATTSGSLFINEAGELYLIKPVIPGQQDILNVQAVDRGEPALFSAKKTVTLYGINCPTTPTVPPPPTTPLYVPPPTPPPTTTPTTTTETPQSEGASTMVHFWLLIAVLSLNLLV</sequence>
<proteinExistence type="predicted"/>
<evidence type="ECO:0000256" key="4">
    <source>
        <dbReference type="ARBA" id="ARBA00022837"/>
    </source>
</evidence>
<evidence type="ECO:0000259" key="9">
    <source>
        <dbReference type="PROSITE" id="PS50268"/>
    </source>
</evidence>
<evidence type="ECO:0000256" key="5">
    <source>
        <dbReference type="ARBA" id="ARBA00022989"/>
    </source>
</evidence>
<name>V4B435_LOTGI</name>
<feature type="domain" description="Cadherin" evidence="9">
    <location>
        <begin position="315"/>
        <end position="420"/>
    </location>
</feature>
<reference evidence="10 11" key="1">
    <citation type="journal article" date="2013" name="Nature">
        <title>Insights into bilaterian evolution from three spiralian genomes.</title>
        <authorList>
            <person name="Simakov O."/>
            <person name="Marletaz F."/>
            <person name="Cho S.J."/>
            <person name="Edsinger-Gonzales E."/>
            <person name="Havlak P."/>
            <person name="Hellsten U."/>
            <person name="Kuo D.H."/>
            <person name="Larsson T."/>
            <person name="Lv J."/>
            <person name="Arendt D."/>
            <person name="Savage R."/>
            <person name="Osoegawa K."/>
            <person name="de Jong P."/>
            <person name="Grimwood J."/>
            <person name="Chapman J.A."/>
            <person name="Shapiro H."/>
            <person name="Aerts A."/>
            <person name="Otillar R.P."/>
            <person name="Terry A.Y."/>
            <person name="Boore J.L."/>
            <person name="Grigoriev I.V."/>
            <person name="Lindberg D.R."/>
            <person name="Seaver E.C."/>
            <person name="Weisblat D.A."/>
            <person name="Putnam N.H."/>
            <person name="Rokhsar D.S."/>
        </authorList>
    </citation>
    <scope>NUCLEOTIDE SEQUENCE [LARGE SCALE GENOMIC DNA]</scope>
</reference>
<feature type="region of interest" description="Disordered" evidence="8">
    <location>
        <begin position="515"/>
        <end position="548"/>
    </location>
</feature>
<evidence type="ECO:0000256" key="7">
    <source>
        <dbReference type="PROSITE-ProRule" id="PRU00043"/>
    </source>
</evidence>